<dbReference type="SUPFAM" id="SSF55804">
    <property type="entry name" value="Phoshotransferase/anion transport protein"/>
    <property type="match status" value="1"/>
</dbReference>
<keyword evidence="8" id="KW-1185">Reference proteome</keyword>
<dbReference type="EMBL" id="CP001779">
    <property type="protein sequence ID" value="ACZ01092.1"/>
    <property type="molecule type" value="Genomic_DNA"/>
</dbReference>
<evidence type="ECO:0000259" key="6">
    <source>
        <dbReference type="PROSITE" id="PS51094"/>
    </source>
</evidence>
<evidence type="ECO:0000256" key="1">
    <source>
        <dbReference type="ARBA" id="ARBA00022448"/>
    </source>
</evidence>
<keyword evidence="1" id="KW-0813">Transport</keyword>
<feature type="domain" description="PTS EIIA type-2" evidence="6">
    <location>
        <begin position="5"/>
        <end position="148"/>
    </location>
</feature>
<evidence type="ECO:0000256" key="5">
    <source>
        <dbReference type="ARBA" id="ARBA00022683"/>
    </source>
</evidence>
<reference evidence="7 8" key="1">
    <citation type="journal article" date="2009" name="Stand. Genomic Sci.">
        <title>Complete genome sequence of Streptobacillus moniliformis type strain (9901T).</title>
        <authorList>
            <person name="Nolan M."/>
            <person name="Gronow S."/>
            <person name="Lapidus A."/>
            <person name="Ivanova N."/>
            <person name="Copeland A."/>
            <person name="Lucas S."/>
            <person name="Del Rio T.G."/>
            <person name="Chen F."/>
            <person name="Tice H."/>
            <person name="Pitluck S."/>
            <person name="Cheng J.F."/>
            <person name="Sims D."/>
            <person name="Meincke L."/>
            <person name="Bruce D."/>
            <person name="Goodwin L."/>
            <person name="Brettin T."/>
            <person name="Han C."/>
            <person name="Detter J.C."/>
            <person name="Ovchinikova G."/>
            <person name="Pati A."/>
            <person name="Mavromatis K."/>
            <person name="Mikhailova N."/>
            <person name="Chen A."/>
            <person name="Palaniappan K."/>
            <person name="Land M."/>
            <person name="Hauser L."/>
            <person name="Chang Y.J."/>
            <person name="Jeffries C.D."/>
            <person name="Rohde M."/>
            <person name="Sproer C."/>
            <person name="Goker M."/>
            <person name="Bristow J."/>
            <person name="Eisen J.A."/>
            <person name="Markowitz V."/>
            <person name="Hugenholtz P."/>
            <person name="Kyrpides N.C."/>
            <person name="Klenk H.P."/>
            <person name="Chain P."/>
        </authorList>
    </citation>
    <scope>NUCLEOTIDE SEQUENCE [LARGE SCALE GENOMIC DNA]</scope>
    <source>
        <strain evidence="8">ATCC 14647 / DSM 12112 / NCTC 10651 / 9901</strain>
    </source>
</reference>
<keyword evidence="4" id="KW-0808">Transferase</keyword>
<evidence type="ECO:0000256" key="2">
    <source>
        <dbReference type="ARBA" id="ARBA00022553"/>
    </source>
</evidence>
<dbReference type="GO" id="GO:0016020">
    <property type="term" value="C:membrane"/>
    <property type="evidence" value="ECO:0007669"/>
    <property type="project" value="InterPro"/>
</dbReference>
<keyword evidence="3" id="KW-0762">Sugar transport</keyword>
<dbReference type="GO" id="GO:0009401">
    <property type="term" value="P:phosphoenolpyruvate-dependent sugar phosphotransferase system"/>
    <property type="evidence" value="ECO:0007669"/>
    <property type="project" value="UniProtKB-KW"/>
</dbReference>
<evidence type="ECO:0000313" key="7">
    <source>
        <dbReference type="EMBL" id="ACZ01092.1"/>
    </source>
</evidence>
<dbReference type="Pfam" id="PF00359">
    <property type="entry name" value="PTS_EIIA_2"/>
    <property type="match status" value="1"/>
</dbReference>
<dbReference type="InterPro" id="IPR004715">
    <property type="entry name" value="PTS_IIA_fruc"/>
</dbReference>
<dbReference type="PROSITE" id="PS51094">
    <property type="entry name" value="PTS_EIIA_TYPE_2"/>
    <property type="match status" value="1"/>
</dbReference>
<dbReference type="HOGENOM" id="CLU_072531_5_0_0"/>
<proteinExistence type="predicted"/>
<organism evidence="7 8">
    <name type="scientific">Streptobacillus moniliformis (strain ATCC 14647 / DSM 12112 / NCTC 10651 / 9901)</name>
    <dbReference type="NCBI Taxonomy" id="519441"/>
    <lineage>
        <taxon>Bacteria</taxon>
        <taxon>Fusobacteriati</taxon>
        <taxon>Fusobacteriota</taxon>
        <taxon>Fusobacteriia</taxon>
        <taxon>Fusobacteriales</taxon>
        <taxon>Leptotrichiaceae</taxon>
        <taxon>Streptobacillus</taxon>
    </lineage>
</organism>
<accession>D1AXR6</accession>
<dbReference type="Gene3D" id="3.40.930.10">
    <property type="entry name" value="Mannitol-specific EII, Chain A"/>
    <property type="match status" value="1"/>
</dbReference>
<dbReference type="GO" id="GO:0008982">
    <property type="term" value="F:protein-N(PI)-phosphohistidine-sugar phosphotransferase activity"/>
    <property type="evidence" value="ECO:0007669"/>
    <property type="project" value="InterPro"/>
</dbReference>
<dbReference type="InterPro" id="IPR002178">
    <property type="entry name" value="PTS_EIIA_type-2_dom"/>
</dbReference>
<dbReference type="STRING" id="519441.Smon_0614"/>
<dbReference type="AlphaFoldDB" id="D1AXR6"/>
<dbReference type="PANTHER" id="PTHR47738:SF2">
    <property type="entry name" value="PTS SYSTEM FRUCTOSE-LIKE EIIA COMPONENT"/>
    <property type="match status" value="1"/>
</dbReference>
<evidence type="ECO:0000313" key="8">
    <source>
        <dbReference type="Proteomes" id="UP000002072"/>
    </source>
</evidence>
<evidence type="ECO:0000256" key="4">
    <source>
        <dbReference type="ARBA" id="ARBA00022679"/>
    </source>
</evidence>
<dbReference type="RefSeq" id="WP_012858644.1">
    <property type="nucleotide sequence ID" value="NC_013515.1"/>
</dbReference>
<dbReference type="KEGG" id="smf:Smon_0614"/>
<protein>
    <submittedName>
        <fullName evidence="7">PTS IIA-like nitrogen-regulatory protein PtsN</fullName>
    </submittedName>
</protein>
<dbReference type="InterPro" id="IPR016152">
    <property type="entry name" value="PTrfase/Anion_transptr"/>
</dbReference>
<dbReference type="eggNOG" id="COG1762">
    <property type="taxonomic scope" value="Bacteria"/>
</dbReference>
<sequence>MLISEIIKEENICIDLKSKTKKEILKELISLVKTGEILDEEKLYNDLVAREDAGSTALEHGLAIPHVRSNHIKHFSIGLGISQEGVDFESLDNEKTKLFLFIATPTKYNNWHLEALAKIAKIFYSKTNVNVVSNCKSKEGIINLISKLEEVNI</sequence>
<keyword evidence="5" id="KW-0598">Phosphotransferase system</keyword>
<evidence type="ECO:0000256" key="3">
    <source>
        <dbReference type="ARBA" id="ARBA00022597"/>
    </source>
</evidence>
<dbReference type="InterPro" id="IPR051541">
    <property type="entry name" value="PTS_SugarTrans_NitroReg"/>
</dbReference>
<name>D1AXR6_STRM9</name>
<dbReference type="PANTHER" id="PTHR47738">
    <property type="entry name" value="PTS SYSTEM FRUCTOSE-LIKE EIIA COMPONENT-RELATED"/>
    <property type="match status" value="1"/>
</dbReference>
<dbReference type="CDD" id="cd00211">
    <property type="entry name" value="PTS_IIA_fru"/>
    <property type="match status" value="1"/>
</dbReference>
<gene>
    <name evidence="7" type="ordered locus">Smon_0614</name>
</gene>
<dbReference type="NCBIfam" id="TIGR00848">
    <property type="entry name" value="fruA"/>
    <property type="match status" value="1"/>
</dbReference>
<dbReference type="GeneID" id="29673178"/>
<keyword evidence="2" id="KW-0597">Phosphoprotein</keyword>
<dbReference type="OrthoDB" id="95460at2"/>
<dbReference type="Proteomes" id="UP000002072">
    <property type="component" value="Chromosome"/>
</dbReference>